<organism evidence="1">
    <name type="scientific">Siphoviridae sp. cttJO12</name>
    <dbReference type="NCBI Taxonomy" id="2826492"/>
    <lineage>
        <taxon>Viruses</taxon>
        <taxon>Duplodnaviria</taxon>
        <taxon>Heunggongvirae</taxon>
        <taxon>Uroviricota</taxon>
        <taxon>Caudoviricetes</taxon>
    </lineage>
</organism>
<dbReference type="EMBL" id="BK015787">
    <property type="protein sequence ID" value="DAE24904.1"/>
    <property type="molecule type" value="Genomic_DNA"/>
</dbReference>
<name>A0A8S5R0N0_9CAUD</name>
<proteinExistence type="predicted"/>
<sequence>MKKSELKTILDYIILGEHLSSEEVRKVFDLIGLLGPCKTKEIKLYFAGLREGMKIESGEYPYCEKIEDEEK</sequence>
<evidence type="ECO:0000313" key="1">
    <source>
        <dbReference type="EMBL" id="DAE24904.1"/>
    </source>
</evidence>
<protein>
    <submittedName>
        <fullName evidence="1">Uncharacterized protein</fullName>
    </submittedName>
</protein>
<accession>A0A8S5R0N0</accession>
<reference evidence="1" key="1">
    <citation type="journal article" date="2021" name="Proc. Natl. Acad. Sci. U.S.A.">
        <title>A Catalog of Tens of Thousands of Viruses from Human Metagenomes Reveals Hidden Associations with Chronic Diseases.</title>
        <authorList>
            <person name="Tisza M.J."/>
            <person name="Buck C.B."/>
        </authorList>
    </citation>
    <scope>NUCLEOTIDE SEQUENCE</scope>
    <source>
        <strain evidence="1">CttJO12</strain>
    </source>
</reference>